<evidence type="ECO:0000256" key="1">
    <source>
        <dbReference type="SAM" id="SignalP"/>
    </source>
</evidence>
<dbReference type="PROSITE" id="PS51257">
    <property type="entry name" value="PROKAR_LIPOPROTEIN"/>
    <property type="match status" value="1"/>
</dbReference>
<reference evidence="2" key="1">
    <citation type="submission" date="2023-06" db="EMBL/GenBank/DDBJ databases">
        <title>Sysu t00192.</title>
        <authorList>
            <person name="Gao L."/>
            <person name="Fang B.-Z."/>
            <person name="Li W.-J."/>
        </authorList>
    </citation>
    <scope>NUCLEOTIDE SEQUENCE</scope>
    <source>
        <strain evidence="2">SYSU T00192</strain>
    </source>
</reference>
<evidence type="ECO:0000313" key="2">
    <source>
        <dbReference type="EMBL" id="MDN4475480.1"/>
    </source>
</evidence>
<accession>A0ABT8G8L2</accession>
<feature type="chain" id="PRO_5045565717" description="DNA modification methylase" evidence="1">
    <location>
        <begin position="23"/>
        <end position="153"/>
    </location>
</feature>
<comment type="caution">
    <text evidence="2">The sequence shown here is derived from an EMBL/GenBank/DDBJ whole genome shotgun (WGS) entry which is preliminary data.</text>
</comment>
<evidence type="ECO:0008006" key="4">
    <source>
        <dbReference type="Google" id="ProtNLM"/>
    </source>
</evidence>
<keyword evidence="1" id="KW-0732">Signal</keyword>
<protein>
    <recommendedName>
        <fullName evidence="4">DNA modification methylase</fullName>
    </recommendedName>
</protein>
<dbReference type="Proteomes" id="UP001172728">
    <property type="component" value="Unassembled WGS sequence"/>
</dbReference>
<keyword evidence="3" id="KW-1185">Reference proteome</keyword>
<dbReference type="EMBL" id="JAUHPW010000004">
    <property type="protein sequence ID" value="MDN4475480.1"/>
    <property type="molecule type" value="Genomic_DNA"/>
</dbReference>
<name>A0ABT8G8L2_9MICO</name>
<dbReference type="RefSeq" id="WP_301132555.1">
    <property type="nucleotide sequence ID" value="NZ_JAUHPW010000004.1"/>
</dbReference>
<feature type="signal peptide" evidence="1">
    <location>
        <begin position="1"/>
        <end position="22"/>
    </location>
</feature>
<organism evidence="2 3">
    <name type="scientific">Demequina litoralis</name>
    <dbReference type="NCBI Taxonomy" id="3051660"/>
    <lineage>
        <taxon>Bacteria</taxon>
        <taxon>Bacillati</taxon>
        <taxon>Actinomycetota</taxon>
        <taxon>Actinomycetes</taxon>
        <taxon>Micrococcales</taxon>
        <taxon>Demequinaceae</taxon>
        <taxon>Demequina</taxon>
    </lineage>
</organism>
<sequence>MKHPVRLLPLAALALVAAGCSAVNPITTQDAYDASDGFSIEFGDVTGLNLIVITEELGSPAVLIGSLYNSGDEDVQVAASIDGEGIVTVDVPAGTLVKLGGEEGEAHITGTSTAAPGSLQEITVQTDEAGHVAEFVPVLDGTLPEYAVELDSL</sequence>
<gene>
    <name evidence="2" type="ORF">QQX09_06385</name>
</gene>
<proteinExistence type="predicted"/>
<evidence type="ECO:0000313" key="3">
    <source>
        <dbReference type="Proteomes" id="UP001172728"/>
    </source>
</evidence>